<keyword evidence="2" id="KW-1133">Transmembrane helix</keyword>
<keyword evidence="2" id="KW-0812">Transmembrane</keyword>
<dbReference type="EMBL" id="GL385395">
    <property type="protein sequence ID" value="EJT80749.1"/>
    <property type="molecule type" value="Genomic_DNA"/>
</dbReference>
<dbReference type="eggNOG" id="ENOG502RFJR">
    <property type="taxonomic scope" value="Eukaryota"/>
</dbReference>
<protein>
    <submittedName>
        <fullName evidence="3 4">Uncharacterized protein</fullName>
    </submittedName>
</protein>
<dbReference type="GeneID" id="20341201"/>
<gene>
    <name evidence="4" type="primary">20341201</name>
    <name evidence="3" type="ORF">GGTG_00743</name>
</gene>
<reference evidence="3" key="3">
    <citation type="submission" date="2010-09" db="EMBL/GenBank/DDBJ databases">
        <title>Annotation of Gaeumannomyces graminis var. tritici R3-111a-1.</title>
        <authorList>
            <consortium name="The Broad Institute Genome Sequencing Platform"/>
            <person name="Ma L.-J."/>
            <person name="Dead R."/>
            <person name="Young S.K."/>
            <person name="Zeng Q."/>
            <person name="Gargeya S."/>
            <person name="Fitzgerald M."/>
            <person name="Haas B."/>
            <person name="Abouelleil A."/>
            <person name="Alvarado L."/>
            <person name="Arachchi H.M."/>
            <person name="Berlin A."/>
            <person name="Brown A."/>
            <person name="Chapman S.B."/>
            <person name="Chen Z."/>
            <person name="Dunbar C."/>
            <person name="Freedman E."/>
            <person name="Gearin G."/>
            <person name="Gellesch M."/>
            <person name="Goldberg J."/>
            <person name="Griggs A."/>
            <person name="Gujja S."/>
            <person name="Heiman D."/>
            <person name="Howarth C."/>
            <person name="Larson L."/>
            <person name="Lui A."/>
            <person name="MacDonald P.J.P."/>
            <person name="Mehta T."/>
            <person name="Montmayeur A."/>
            <person name="Murphy C."/>
            <person name="Neiman D."/>
            <person name="Pearson M."/>
            <person name="Priest M."/>
            <person name="Roberts A."/>
            <person name="Saif S."/>
            <person name="Shea T."/>
            <person name="Shenoy N."/>
            <person name="Sisk P."/>
            <person name="Stolte C."/>
            <person name="Sykes S."/>
            <person name="Yandava C."/>
            <person name="Wortman J."/>
            <person name="Nusbaum C."/>
            <person name="Birren B."/>
        </authorList>
    </citation>
    <scope>NUCLEOTIDE SEQUENCE</scope>
    <source>
        <strain evidence="3">R3-111a-1</strain>
    </source>
</reference>
<evidence type="ECO:0000313" key="4">
    <source>
        <dbReference type="EnsemblFungi" id="EJT80749"/>
    </source>
</evidence>
<proteinExistence type="predicted"/>
<feature type="compositionally biased region" description="Polar residues" evidence="1">
    <location>
        <begin position="278"/>
        <end position="304"/>
    </location>
</feature>
<dbReference type="EnsemblFungi" id="EJT80749">
    <property type="protein sequence ID" value="EJT80749"/>
    <property type="gene ID" value="GGTG_00743"/>
</dbReference>
<keyword evidence="5" id="KW-1185">Reference proteome</keyword>
<feature type="compositionally biased region" description="Low complexity" evidence="1">
    <location>
        <begin position="151"/>
        <end position="163"/>
    </location>
</feature>
<feature type="compositionally biased region" description="Low complexity" evidence="1">
    <location>
        <begin position="171"/>
        <end position="183"/>
    </location>
</feature>
<keyword evidence="2" id="KW-0472">Membrane</keyword>
<evidence type="ECO:0000313" key="3">
    <source>
        <dbReference type="EMBL" id="EJT80749.1"/>
    </source>
</evidence>
<evidence type="ECO:0000256" key="2">
    <source>
        <dbReference type="SAM" id="Phobius"/>
    </source>
</evidence>
<evidence type="ECO:0000313" key="5">
    <source>
        <dbReference type="Proteomes" id="UP000006039"/>
    </source>
</evidence>
<dbReference type="VEuPathDB" id="FungiDB:GGTG_00743"/>
<dbReference type="AlphaFoldDB" id="J3NHK6"/>
<feature type="region of interest" description="Disordered" evidence="1">
    <location>
        <begin position="123"/>
        <end position="183"/>
    </location>
</feature>
<feature type="compositionally biased region" description="Low complexity" evidence="1">
    <location>
        <begin position="338"/>
        <end position="360"/>
    </location>
</feature>
<dbReference type="RefSeq" id="XP_009216758.1">
    <property type="nucleotide sequence ID" value="XM_009218494.1"/>
</dbReference>
<dbReference type="HOGENOM" id="CLU_494355_0_0_1"/>
<accession>J3NHK6</accession>
<feature type="compositionally biased region" description="Low complexity" evidence="1">
    <location>
        <begin position="250"/>
        <end position="265"/>
    </location>
</feature>
<sequence length="551" mass="58513">MINRRSMRPNWAGRDVKLRASVRGAFYPMPSQQGGPAVPPLSAEALSESATIEARLRPPLTAANLRRLTNIKLKWGSYLDEHLVLVQGTEQARRSRLGTGSIRTLLLFSYHWWLIDAYNMAKGRQGQPEPDGGQDPAAPPEEAADGDTMQANAPEPNTAPATIRPRHRPRPAAAPAVADAQPAEGPEAHIELGDLPQRAAPAPSPAAETAAVAVNPANPDSPDSHPPQPVAPRPLGTGTLFPEQILSAETTATAPLAPGVPAVAVDETANRTYAPRETLTTTVSMPPLTSTLHESQAADTQAAGSPQEGPAPTTPISPPVTGDRDEDIAADAISQGNAAADGAQPAAPMAAPPVQTQQPADGLGKAPEIPATTPTAPTTAGIPTTAAAAATTTTTAPATAGRQTTTGATPAETPPPFFPMPLEVIEETLKSLYLLLPPGDYDTQPLLSKETQLALSDRRDADDHPEDVDWEPRRRQKLRSFTFYHDRLLDLASEYLDPPRNWTTIWRDSRNTAQYWTFWIGLVIFVATVVFGTLASVLAGVQLHYAQGPPK</sequence>
<feature type="transmembrane region" description="Helical" evidence="2">
    <location>
        <begin position="516"/>
        <end position="541"/>
    </location>
</feature>
<evidence type="ECO:0000256" key="1">
    <source>
        <dbReference type="SAM" id="MobiDB-lite"/>
    </source>
</evidence>
<name>J3NHK6_GAET3</name>
<reference evidence="4" key="5">
    <citation type="submission" date="2018-04" db="UniProtKB">
        <authorList>
            <consortium name="EnsemblFungi"/>
        </authorList>
    </citation>
    <scope>IDENTIFICATION</scope>
    <source>
        <strain evidence="4">R3-111a-1</strain>
    </source>
</reference>
<organism evidence="3">
    <name type="scientific">Gaeumannomyces tritici (strain R3-111a-1)</name>
    <name type="common">Wheat and barley take-all root rot fungus</name>
    <name type="synonym">Gaeumannomyces graminis var. tritici</name>
    <dbReference type="NCBI Taxonomy" id="644352"/>
    <lineage>
        <taxon>Eukaryota</taxon>
        <taxon>Fungi</taxon>
        <taxon>Dikarya</taxon>
        <taxon>Ascomycota</taxon>
        <taxon>Pezizomycotina</taxon>
        <taxon>Sordariomycetes</taxon>
        <taxon>Sordariomycetidae</taxon>
        <taxon>Magnaporthales</taxon>
        <taxon>Magnaporthaceae</taxon>
        <taxon>Gaeumannomyces</taxon>
    </lineage>
</organism>
<feature type="region of interest" description="Disordered" evidence="1">
    <location>
        <begin position="197"/>
        <end position="418"/>
    </location>
</feature>
<reference evidence="5" key="1">
    <citation type="submission" date="2010-07" db="EMBL/GenBank/DDBJ databases">
        <title>The genome sequence of Gaeumannomyces graminis var. tritici strain R3-111a-1.</title>
        <authorList>
            <consortium name="The Broad Institute Genome Sequencing Platform"/>
            <person name="Ma L.-J."/>
            <person name="Dead R."/>
            <person name="Young S."/>
            <person name="Zeng Q."/>
            <person name="Koehrsen M."/>
            <person name="Alvarado L."/>
            <person name="Berlin A."/>
            <person name="Chapman S.B."/>
            <person name="Chen Z."/>
            <person name="Freedman E."/>
            <person name="Gellesch M."/>
            <person name="Goldberg J."/>
            <person name="Griggs A."/>
            <person name="Gujja S."/>
            <person name="Heilman E.R."/>
            <person name="Heiman D."/>
            <person name="Hepburn T."/>
            <person name="Howarth C."/>
            <person name="Jen D."/>
            <person name="Larson L."/>
            <person name="Mehta T."/>
            <person name="Neiman D."/>
            <person name="Pearson M."/>
            <person name="Roberts A."/>
            <person name="Saif S."/>
            <person name="Shea T."/>
            <person name="Shenoy N."/>
            <person name="Sisk P."/>
            <person name="Stolte C."/>
            <person name="Sykes S."/>
            <person name="Walk T."/>
            <person name="White J."/>
            <person name="Yandava C."/>
            <person name="Haas B."/>
            <person name="Nusbaum C."/>
            <person name="Birren B."/>
        </authorList>
    </citation>
    <scope>NUCLEOTIDE SEQUENCE [LARGE SCALE GENOMIC DNA]</scope>
    <source>
        <strain evidence="5">R3-111a-1</strain>
    </source>
</reference>
<feature type="compositionally biased region" description="Low complexity" evidence="1">
    <location>
        <begin position="370"/>
        <end position="411"/>
    </location>
</feature>
<dbReference type="Proteomes" id="UP000006039">
    <property type="component" value="Unassembled WGS sequence"/>
</dbReference>
<dbReference type="OrthoDB" id="5428890at2759"/>
<reference evidence="4" key="4">
    <citation type="journal article" date="2015" name="G3 (Bethesda)">
        <title>Genome sequences of three phytopathogenic species of the Magnaporthaceae family of fungi.</title>
        <authorList>
            <person name="Okagaki L.H."/>
            <person name="Nunes C.C."/>
            <person name="Sailsbery J."/>
            <person name="Clay B."/>
            <person name="Brown D."/>
            <person name="John T."/>
            <person name="Oh Y."/>
            <person name="Young N."/>
            <person name="Fitzgerald M."/>
            <person name="Haas B.J."/>
            <person name="Zeng Q."/>
            <person name="Young S."/>
            <person name="Adiconis X."/>
            <person name="Fan L."/>
            <person name="Levin J.Z."/>
            <person name="Mitchell T.K."/>
            <person name="Okubara P.A."/>
            <person name="Farman M.L."/>
            <person name="Kohn L.M."/>
            <person name="Birren B."/>
            <person name="Ma L.-J."/>
            <person name="Dean R.A."/>
        </authorList>
    </citation>
    <scope>NUCLEOTIDE SEQUENCE</scope>
    <source>
        <strain evidence="4">R3-111a-1</strain>
    </source>
</reference>
<feature type="compositionally biased region" description="Low complexity" evidence="1">
    <location>
        <begin position="199"/>
        <end position="221"/>
    </location>
</feature>
<reference evidence="3" key="2">
    <citation type="submission" date="2010-07" db="EMBL/GenBank/DDBJ databases">
        <authorList>
            <consortium name="The Broad Institute Genome Sequencing Platform"/>
            <consortium name="Broad Institute Genome Sequencing Center for Infectious Disease"/>
            <person name="Ma L.-J."/>
            <person name="Dead R."/>
            <person name="Young S."/>
            <person name="Zeng Q."/>
            <person name="Koehrsen M."/>
            <person name="Alvarado L."/>
            <person name="Berlin A."/>
            <person name="Chapman S.B."/>
            <person name="Chen Z."/>
            <person name="Freedman E."/>
            <person name="Gellesch M."/>
            <person name="Goldberg J."/>
            <person name="Griggs A."/>
            <person name="Gujja S."/>
            <person name="Heilman E.R."/>
            <person name="Heiman D."/>
            <person name="Hepburn T."/>
            <person name="Howarth C."/>
            <person name="Jen D."/>
            <person name="Larson L."/>
            <person name="Mehta T."/>
            <person name="Neiman D."/>
            <person name="Pearson M."/>
            <person name="Roberts A."/>
            <person name="Saif S."/>
            <person name="Shea T."/>
            <person name="Shenoy N."/>
            <person name="Sisk P."/>
            <person name="Stolte C."/>
            <person name="Sykes S."/>
            <person name="Walk T."/>
            <person name="White J."/>
            <person name="Yandava C."/>
            <person name="Haas B."/>
            <person name="Nusbaum C."/>
            <person name="Birren B."/>
        </authorList>
    </citation>
    <scope>NUCLEOTIDE SEQUENCE</scope>
    <source>
        <strain evidence="3">R3-111a-1</strain>
    </source>
</reference>